<keyword evidence="3" id="KW-1185">Reference proteome</keyword>
<dbReference type="Pfam" id="PF16261">
    <property type="entry name" value="DUF4915"/>
    <property type="match status" value="1"/>
</dbReference>
<protein>
    <recommendedName>
        <fullName evidence="1">N-acetyltransferase domain-containing protein</fullName>
    </recommendedName>
</protein>
<dbReference type="AlphaFoldDB" id="A0A0A6PGI0"/>
<evidence type="ECO:0000313" key="2">
    <source>
        <dbReference type="EMBL" id="KHD09823.1"/>
    </source>
</evidence>
<dbReference type="EMBL" id="JSZA02000118">
    <property type="protein sequence ID" value="KHD09823.1"/>
    <property type="molecule type" value="Genomic_DNA"/>
</dbReference>
<dbReference type="InterPro" id="IPR000182">
    <property type="entry name" value="GNAT_dom"/>
</dbReference>
<accession>A0A0A6PGI0</accession>
<comment type="caution">
    <text evidence="2">The sequence shown here is derived from an EMBL/GenBank/DDBJ whole genome shotgun (WGS) entry which is preliminary data.</text>
</comment>
<dbReference type="CDD" id="cd04301">
    <property type="entry name" value="NAT_SF"/>
    <property type="match status" value="1"/>
</dbReference>
<dbReference type="NCBIfam" id="TIGR03032">
    <property type="entry name" value="TIGR03032 family protein"/>
    <property type="match status" value="1"/>
</dbReference>
<dbReference type="InterPro" id="IPR017481">
    <property type="entry name" value="CHP03032"/>
</dbReference>
<dbReference type="Pfam" id="PF00583">
    <property type="entry name" value="Acetyltransf_1"/>
    <property type="match status" value="1"/>
</dbReference>
<dbReference type="Gene3D" id="3.40.630.30">
    <property type="match status" value="2"/>
</dbReference>
<sequence length="660" mass="74364">MKHFGAINLSPPLSLNCSRHFLSWLHEQKLSLAISTYQTNRLFLIGIKPDGRLSTFERLFDRAMGFYASSERLFLATRYQLWQFDNMLDKTYNDYDKLYVPRVAHTTGDLDIHDLAIDRQGKVVFSNTLYSCLATISEKFSFTPFWKPPFISKLTPEDRCHLNGLAMRDGAPRYVTVVSRSDVANGWRARREDGGCVLDITSNETIATGLSMPHSPRVYQGKLWLLNSGTGELGYVNTGHFEPIAFCPGYLRGLAFHNGFAIVGLSKPRHNRVFTGLALDKKLDAKPICGVMVIELATGNTVHWLEFEGIVSELYDVQILPGVRQPMMLGFKSNDISRMIAFEEENALVFHTLSENLPTQPPATDKSYRLSLKVTVAAILKDFEALTFPKIRQLVQTKQIQEPLVGVVALYQEQPIGAIFGEFSGGTVKVLSWFVSPAHRHKGVGSTLLSKLEQAVAHCSQMNINFRNDWRRLAAIEHILDKQGWTPPQTGLLLCKTTTEQIAKADWLNKGQLPADFEIFPWSELSQAERNAIQSAPCYPPALTPFQEEDRIEYLNSLGLRYRGEVVGWMITHRSAPDVIQYSSLFVRSDLQRVGRAIPLLAASIKRQISSDILSLICQVAIENEPMVKFVNRRLAPYVTSLVELRYSRKIMNGSSTITN</sequence>
<dbReference type="GO" id="GO:0016747">
    <property type="term" value="F:acyltransferase activity, transferring groups other than amino-acyl groups"/>
    <property type="evidence" value="ECO:0007669"/>
    <property type="project" value="InterPro"/>
</dbReference>
<reference evidence="2 3" key="1">
    <citation type="journal article" date="2016" name="Front. Microbiol.">
        <title>Single-Cell (Meta-)Genomics of a Dimorphic Candidatus Thiomargarita nelsonii Reveals Genomic Plasticity.</title>
        <authorList>
            <person name="Flood B.E."/>
            <person name="Fliss P."/>
            <person name="Jones D.S."/>
            <person name="Dick G.J."/>
            <person name="Jain S."/>
            <person name="Kaster A.K."/>
            <person name="Winkel M."/>
            <person name="Mussmann M."/>
            <person name="Bailey J."/>
        </authorList>
    </citation>
    <scope>NUCLEOTIDE SEQUENCE [LARGE SCALE GENOMIC DNA]</scope>
    <source>
        <strain evidence="2">Hydrate Ridge</strain>
    </source>
</reference>
<dbReference type="PROSITE" id="PS51186">
    <property type="entry name" value="GNAT"/>
    <property type="match status" value="1"/>
</dbReference>
<proteinExistence type="predicted"/>
<evidence type="ECO:0000259" key="1">
    <source>
        <dbReference type="PROSITE" id="PS51186"/>
    </source>
</evidence>
<feature type="domain" description="N-acetyltransferase" evidence="1">
    <location>
        <begin position="366"/>
        <end position="509"/>
    </location>
</feature>
<gene>
    <name evidence="2" type="ORF">PN36_23735</name>
</gene>
<organism evidence="2 3">
    <name type="scientific">Candidatus Thiomargarita nelsonii</name>
    <dbReference type="NCBI Taxonomy" id="1003181"/>
    <lineage>
        <taxon>Bacteria</taxon>
        <taxon>Pseudomonadati</taxon>
        <taxon>Pseudomonadota</taxon>
        <taxon>Gammaproteobacteria</taxon>
        <taxon>Thiotrichales</taxon>
        <taxon>Thiotrichaceae</taxon>
        <taxon>Thiomargarita</taxon>
    </lineage>
</organism>
<dbReference type="SUPFAM" id="SSF63829">
    <property type="entry name" value="Calcium-dependent phosphotriesterase"/>
    <property type="match status" value="1"/>
</dbReference>
<name>A0A0A6PGI0_9GAMM</name>
<dbReference type="InterPro" id="IPR016181">
    <property type="entry name" value="Acyl_CoA_acyltransferase"/>
</dbReference>
<dbReference type="SUPFAM" id="SSF55729">
    <property type="entry name" value="Acyl-CoA N-acyltransferases (Nat)"/>
    <property type="match status" value="2"/>
</dbReference>
<evidence type="ECO:0000313" key="3">
    <source>
        <dbReference type="Proteomes" id="UP000030428"/>
    </source>
</evidence>
<dbReference type="Proteomes" id="UP000030428">
    <property type="component" value="Unassembled WGS sequence"/>
</dbReference>